<protein>
    <submittedName>
        <fullName evidence="1">Uncharacterized protein</fullName>
    </submittedName>
</protein>
<evidence type="ECO:0000313" key="1">
    <source>
        <dbReference type="EMBL" id="NVO78028.1"/>
    </source>
</evidence>
<sequence length="92" mass="10436">MLLLNNELPLQFGTPLLISSILQDTAYLFLRQIKFKKIRLELRIVCAISVFFVRLTNFLPAARWEQNAVMRTIGAVPAAIAENRAAAAFFVR</sequence>
<name>A0A850QFE0_9BURK</name>
<accession>A0A850QFE0</accession>
<organism evidence="1 2">
    <name type="scientific">Undibacterium oligocarboniphilum</name>
    <dbReference type="NCBI Taxonomy" id="666702"/>
    <lineage>
        <taxon>Bacteria</taxon>
        <taxon>Pseudomonadati</taxon>
        <taxon>Pseudomonadota</taxon>
        <taxon>Betaproteobacteria</taxon>
        <taxon>Burkholderiales</taxon>
        <taxon>Oxalobacteraceae</taxon>
        <taxon>Undibacterium</taxon>
    </lineage>
</organism>
<dbReference type="RefSeq" id="WP_176803546.1">
    <property type="nucleotide sequence ID" value="NZ_JABXYJ010000005.1"/>
</dbReference>
<proteinExistence type="predicted"/>
<dbReference type="EMBL" id="JABXYJ010000005">
    <property type="protein sequence ID" value="NVO78028.1"/>
    <property type="molecule type" value="Genomic_DNA"/>
</dbReference>
<comment type="caution">
    <text evidence="1">The sequence shown here is derived from an EMBL/GenBank/DDBJ whole genome shotgun (WGS) entry which is preliminary data.</text>
</comment>
<gene>
    <name evidence="1" type="ORF">HV832_09310</name>
</gene>
<keyword evidence="2" id="KW-1185">Reference proteome</keyword>
<evidence type="ECO:0000313" key="2">
    <source>
        <dbReference type="Proteomes" id="UP000588051"/>
    </source>
</evidence>
<reference evidence="1 2" key="1">
    <citation type="submission" date="2020-06" db="EMBL/GenBank/DDBJ databases">
        <authorList>
            <person name="Qiu C."/>
            <person name="Liu Z."/>
        </authorList>
    </citation>
    <scope>NUCLEOTIDE SEQUENCE [LARGE SCALE GENOMIC DNA]</scope>
    <source>
        <strain evidence="1 2">EM 1</strain>
    </source>
</reference>
<dbReference type="Proteomes" id="UP000588051">
    <property type="component" value="Unassembled WGS sequence"/>
</dbReference>
<dbReference type="AlphaFoldDB" id="A0A850QFE0"/>